<evidence type="ECO:0000313" key="3">
    <source>
        <dbReference type="EMBL" id="KAK3201684.1"/>
    </source>
</evidence>
<dbReference type="SUPFAM" id="SSF55729">
    <property type="entry name" value="Acyl-CoA N-acyltransferases (Nat)"/>
    <property type="match status" value="1"/>
</dbReference>
<dbReference type="InterPro" id="IPR000182">
    <property type="entry name" value="GNAT_dom"/>
</dbReference>
<reference evidence="3 4" key="1">
    <citation type="submission" date="2021-02" db="EMBL/GenBank/DDBJ databases">
        <title>Genome assembly of Pseudopithomyces chartarum.</title>
        <authorList>
            <person name="Jauregui R."/>
            <person name="Singh J."/>
            <person name="Voisey C."/>
        </authorList>
    </citation>
    <scope>NUCLEOTIDE SEQUENCE [LARGE SCALE GENOMIC DNA]</scope>
    <source>
        <strain evidence="3 4">AGR01</strain>
    </source>
</reference>
<dbReference type="Proteomes" id="UP001280581">
    <property type="component" value="Unassembled WGS sequence"/>
</dbReference>
<sequence length="224" mass="25196">MAPHTTPVIETERLRLIRIWDTSLESEHLKWFHETWKDPVATQWSLHGPTTTLLSSQSWFETHLSTYDAILYMVFEKPSPSSSTPYPGTLLGNIGLRTQASGPTLPPFDPPSSSPQSTSPPILRSLGYSYLPSAWGRGVATEAASAVLNAYREATREEREKGEVYYVEAVWGPENPASARVLEKVGFRTVGEKREERVWLAGGGRRGWWWEGCIFDVWEGVLEC</sequence>
<dbReference type="PANTHER" id="PTHR43792">
    <property type="entry name" value="GNAT FAMILY, PUTATIVE (AFU_ORTHOLOGUE AFUA_3G00765)-RELATED-RELATED"/>
    <property type="match status" value="1"/>
</dbReference>
<proteinExistence type="predicted"/>
<name>A0AAN6LNM2_9PLEO</name>
<feature type="domain" description="N-acetyltransferase" evidence="2">
    <location>
        <begin position="24"/>
        <end position="188"/>
    </location>
</feature>
<gene>
    <name evidence="3" type="ORF">GRF29_164g282822</name>
</gene>
<dbReference type="InterPro" id="IPR016181">
    <property type="entry name" value="Acyl_CoA_acyltransferase"/>
</dbReference>
<feature type="region of interest" description="Disordered" evidence="1">
    <location>
        <begin position="100"/>
        <end position="120"/>
    </location>
</feature>
<comment type="caution">
    <text evidence="3">The sequence shown here is derived from an EMBL/GenBank/DDBJ whole genome shotgun (WGS) entry which is preliminary data.</text>
</comment>
<evidence type="ECO:0000313" key="4">
    <source>
        <dbReference type="Proteomes" id="UP001280581"/>
    </source>
</evidence>
<dbReference type="EMBL" id="WVTA01000015">
    <property type="protein sequence ID" value="KAK3201684.1"/>
    <property type="molecule type" value="Genomic_DNA"/>
</dbReference>
<organism evidence="3 4">
    <name type="scientific">Pseudopithomyces chartarum</name>
    <dbReference type="NCBI Taxonomy" id="1892770"/>
    <lineage>
        <taxon>Eukaryota</taxon>
        <taxon>Fungi</taxon>
        <taxon>Dikarya</taxon>
        <taxon>Ascomycota</taxon>
        <taxon>Pezizomycotina</taxon>
        <taxon>Dothideomycetes</taxon>
        <taxon>Pleosporomycetidae</taxon>
        <taxon>Pleosporales</taxon>
        <taxon>Massarineae</taxon>
        <taxon>Didymosphaeriaceae</taxon>
        <taxon>Pseudopithomyces</taxon>
    </lineage>
</organism>
<dbReference type="GO" id="GO:0016747">
    <property type="term" value="F:acyltransferase activity, transferring groups other than amino-acyl groups"/>
    <property type="evidence" value="ECO:0007669"/>
    <property type="project" value="InterPro"/>
</dbReference>
<feature type="compositionally biased region" description="Pro residues" evidence="1">
    <location>
        <begin position="104"/>
        <end position="113"/>
    </location>
</feature>
<dbReference type="PANTHER" id="PTHR43792:SF1">
    <property type="entry name" value="N-ACETYLTRANSFERASE DOMAIN-CONTAINING PROTEIN"/>
    <property type="match status" value="1"/>
</dbReference>
<dbReference type="Pfam" id="PF13302">
    <property type="entry name" value="Acetyltransf_3"/>
    <property type="match status" value="1"/>
</dbReference>
<protein>
    <recommendedName>
        <fullName evidence="2">N-acetyltransferase domain-containing protein</fullName>
    </recommendedName>
</protein>
<evidence type="ECO:0000259" key="2">
    <source>
        <dbReference type="Pfam" id="PF13302"/>
    </source>
</evidence>
<dbReference type="AlphaFoldDB" id="A0AAN6LNM2"/>
<accession>A0AAN6LNM2</accession>
<dbReference type="Gene3D" id="3.40.630.30">
    <property type="match status" value="1"/>
</dbReference>
<keyword evidence="4" id="KW-1185">Reference proteome</keyword>
<evidence type="ECO:0000256" key="1">
    <source>
        <dbReference type="SAM" id="MobiDB-lite"/>
    </source>
</evidence>
<dbReference type="InterPro" id="IPR051531">
    <property type="entry name" value="N-acetyltransferase"/>
</dbReference>